<dbReference type="Pfam" id="PF03916">
    <property type="entry name" value="NrfD"/>
    <property type="match status" value="1"/>
</dbReference>
<evidence type="ECO:0000256" key="5">
    <source>
        <dbReference type="ARBA" id="ARBA00022989"/>
    </source>
</evidence>
<reference evidence="8 9" key="1">
    <citation type="journal article" date="2018" name="Mar. Genomics">
        <title>Complete genome sequence of Marinifilaceae bacterium strain SPP2, isolated from the Antarctic marine sediment.</title>
        <authorList>
            <person name="Watanabe M."/>
            <person name="Kojima H."/>
            <person name="Fukui M."/>
        </authorList>
    </citation>
    <scope>NUCLEOTIDE SEQUENCE [LARGE SCALE GENOMIC DNA]</scope>
    <source>
        <strain evidence="8 9">SPP2</strain>
    </source>
</reference>
<dbReference type="EMBL" id="AP018042">
    <property type="protein sequence ID" value="BAX79601.1"/>
    <property type="molecule type" value="Genomic_DNA"/>
</dbReference>
<evidence type="ECO:0000256" key="6">
    <source>
        <dbReference type="ARBA" id="ARBA00023136"/>
    </source>
</evidence>
<comment type="subcellular location">
    <subcellularLocation>
        <location evidence="1">Cell membrane</location>
        <topology evidence="1">Multi-pass membrane protein</topology>
    </subcellularLocation>
</comment>
<organism evidence="8 9">
    <name type="scientific">Labilibaculum antarcticum</name>
    <dbReference type="NCBI Taxonomy" id="1717717"/>
    <lineage>
        <taxon>Bacteria</taxon>
        <taxon>Pseudomonadati</taxon>
        <taxon>Bacteroidota</taxon>
        <taxon>Bacteroidia</taxon>
        <taxon>Marinilabiliales</taxon>
        <taxon>Marinifilaceae</taxon>
        <taxon>Labilibaculum</taxon>
    </lineage>
</organism>
<keyword evidence="6 7" id="KW-0472">Membrane</keyword>
<evidence type="ECO:0000256" key="2">
    <source>
        <dbReference type="ARBA" id="ARBA00008929"/>
    </source>
</evidence>
<keyword evidence="3" id="KW-1003">Cell membrane</keyword>
<keyword evidence="5 7" id="KW-1133">Transmembrane helix</keyword>
<dbReference type="KEGG" id="mbas:ALGA_1215"/>
<dbReference type="OrthoDB" id="9806499at2"/>
<evidence type="ECO:0000256" key="4">
    <source>
        <dbReference type="ARBA" id="ARBA00022692"/>
    </source>
</evidence>
<evidence type="ECO:0000256" key="1">
    <source>
        <dbReference type="ARBA" id="ARBA00004651"/>
    </source>
</evidence>
<dbReference type="PANTHER" id="PTHR43044">
    <property type="match status" value="1"/>
</dbReference>
<reference evidence="9" key="2">
    <citation type="journal article" date="2020" name="Antonie Van Leeuwenhoek">
        <title>Labilibaculum antarcticum sp. nov., a novel facultative anaerobic, psychrotorelant bacterium isolated from marine sediment of Antarctica.</title>
        <authorList>
            <person name="Watanabe M."/>
            <person name="Kojima H."/>
            <person name="Fukui M."/>
        </authorList>
    </citation>
    <scope>NUCLEOTIDE SEQUENCE [LARGE SCALE GENOMIC DNA]</scope>
    <source>
        <strain evidence="9">SPP2</strain>
    </source>
</reference>
<dbReference type="PANTHER" id="PTHR43044:SF2">
    <property type="entry name" value="POLYSULPHIDE REDUCTASE NRFD"/>
    <property type="match status" value="1"/>
</dbReference>
<dbReference type="InterPro" id="IPR005614">
    <property type="entry name" value="NrfD-like"/>
</dbReference>
<dbReference type="AlphaFoldDB" id="A0A1Y1CK09"/>
<gene>
    <name evidence="8" type="ORF">ALGA_1215</name>
</gene>
<proteinExistence type="inferred from homology"/>
<evidence type="ECO:0000256" key="3">
    <source>
        <dbReference type="ARBA" id="ARBA00022475"/>
    </source>
</evidence>
<feature type="transmembrane region" description="Helical" evidence="7">
    <location>
        <begin position="245"/>
        <end position="268"/>
    </location>
</feature>
<feature type="transmembrane region" description="Helical" evidence="7">
    <location>
        <begin position="31"/>
        <end position="50"/>
    </location>
</feature>
<dbReference type="GO" id="GO:0005886">
    <property type="term" value="C:plasma membrane"/>
    <property type="evidence" value="ECO:0007669"/>
    <property type="project" value="UniProtKB-SubCell"/>
</dbReference>
<evidence type="ECO:0000313" key="8">
    <source>
        <dbReference type="EMBL" id="BAX79601.1"/>
    </source>
</evidence>
<feature type="transmembrane region" description="Helical" evidence="7">
    <location>
        <begin position="289"/>
        <end position="307"/>
    </location>
</feature>
<name>A0A1Y1CK09_9BACT</name>
<dbReference type="Gene3D" id="1.20.1630.10">
    <property type="entry name" value="Formate dehydrogenase/DMSO reductase domain"/>
    <property type="match status" value="1"/>
</dbReference>
<feature type="transmembrane region" description="Helical" evidence="7">
    <location>
        <begin position="144"/>
        <end position="165"/>
    </location>
</feature>
<comment type="similarity">
    <text evidence="2">Belongs to the NrfD family.</text>
</comment>
<protein>
    <submittedName>
        <fullName evidence="8">Polysulfide reductase</fullName>
    </submittedName>
</protein>
<evidence type="ECO:0000313" key="9">
    <source>
        <dbReference type="Proteomes" id="UP000218267"/>
    </source>
</evidence>
<feature type="transmembrane region" description="Helical" evidence="7">
    <location>
        <begin position="213"/>
        <end position="233"/>
    </location>
</feature>
<feature type="transmembrane region" description="Helical" evidence="7">
    <location>
        <begin position="402"/>
        <end position="422"/>
    </location>
</feature>
<keyword evidence="4 7" id="KW-0812">Transmembrane</keyword>
<accession>A0A1Y1CK09</accession>
<keyword evidence="9" id="KW-1185">Reference proteome</keyword>
<dbReference type="Proteomes" id="UP000218267">
    <property type="component" value="Chromosome"/>
</dbReference>
<sequence>MNDLPKQKETTLSFEKIKEDILRPMQNHKGLELWIAFLITVISVCAWAYYVQLRDGLGVTGMRDYVSWGLYIANFVFFVAVSLVGMLISSILGLLRIEWITPISRIAEIIAVAFVAVAGLVIIMDMGRPDRVVNVLIHGRFQSPILWDITVVTTYLVISVLLLILPMIPDLAICKNELKKTSPVLKKLYNILSFGYINTPSQHKHLHKMIRTLMVIIVPVGLAIHTVTSWLFAATLRNGWDTTIFGPYFVAGAFVAGSAALVVAMYFFRVSYKLQDYITDLQFDKMGKLMVAVCLVYLYFNLNEFLVPGYKMKTGDDIHLKELFTGHWAIMFWSSQLLGNIIPVMLLVTKKFRKPLPLMIISLFILAGAWIKRYVIVIPTLLHPHLPIQNVPDNFVHYYPSAIEISVTVLSFALALLIITVLSKIFPIVPICETADNNGIDYKIDA</sequence>
<feature type="transmembrane region" description="Helical" evidence="7">
    <location>
        <begin position="70"/>
        <end position="94"/>
    </location>
</feature>
<feature type="transmembrane region" description="Helical" evidence="7">
    <location>
        <begin position="106"/>
        <end position="124"/>
    </location>
</feature>
<feature type="transmembrane region" description="Helical" evidence="7">
    <location>
        <begin position="327"/>
        <end position="348"/>
    </location>
</feature>
<evidence type="ECO:0000256" key="7">
    <source>
        <dbReference type="SAM" id="Phobius"/>
    </source>
</evidence>
<feature type="transmembrane region" description="Helical" evidence="7">
    <location>
        <begin position="360"/>
        <end position="382"/>
    </location>
</feature>
<dbReference type="RefSeq" id="WP_096428496.1">
    <property type="nucleotide sequence ID" value="NZ_AP018042.1"/>
</dbReference>